<evidence type="ECO:0000313" key="3">
    <source>
        <dbReference type="Proteomes" id="UP000187059"/>
    </source>
</evidence>
<name>A0A1P8URH1_9RHOB</name>
<dbReference type="KEGG" id="paby:Ga0080574_TMP1584"/>
<keyword evidence="3" id="KW-1185">Reference proteome</keyword>
<accession>A0A1P8URH1</accession>
<protein>
    <submittedName>
        <fullName evidence="2">Uncharacterized protein</fullName>
    </submittedName>
</protein>
<dbReference type="AlphaFoldDB" id="A0A1P8URH1"/>
<organism evidence="2 3">
    <name type="scientific">Salipiger abyssi</name>
    <dbReference type="NCBI Taxonomy" id="1250539"/>
    <lineage>
        <taxon>Bacteria</taxon>
        <taxon>Pseudomonadati</taxon>
        <taxon>Pseudomonadota</taxon>
        <taxon>Alphaproteobacteria</taxon>
        <taxon>Rhodobacterales</taxon>
        <taxon>Roseobacteraceae</taxon>
        <taxon>Salipiger</taxon>
    </lineage>
</organism>
<gene>
    <name evidence="2" type="ORF">Ga0080574_TMP1584</name>
</gene>
<dbReference type="STRING" id="1250539.Ga0080574_TMP1584"/>
<dbReference type="EMBL" id="CP015093">
    <property type="protein sequence ID" value="APZ51918.1"/>
    <property type="molecule type" value="Genomic_DNA"/>
</dbReference>
<reference evidence="2 3" key="1">
    <citation type="submission" date="2016-04" db="EMBL/GenBank/DDBJ databases">
        <title>Deep-sea bacteria in the southern Pacific.</title>
        <authorList>
            <person name="Tang K."/>
        </authorList>
    </citation>
    <scope>NUCLEOTIDE SEQUENCE [LARGE SCALE GENOMIC DNA]</scope>
    <source>
        <strain evidence="2 3">JLT2014</strain>
    </source>
</reference>
<proteinExistence type="predicted"/>
<evidence type="ECO:0000313" key="2">
    <source>
        <dbReference type="EMBL" id="APZ51918.1"/>
    </source>
</evidence>
<sequence length="68" mass="7400">MAESVHAHARVSLSGFLLGQGGRRLKGFRLARGLRARYDSPHLGVPGRAEMHDANPLNLTRLTPAEGR</sequence>
<dbReference type="Proteomes" id="UP000187059">
    <property type="component" value="Chromosome"/>
</dbReference>
<evidence type="ECO:0000256" key="1">
    <source>
        <dbReference type="SAM" id="MobiDB-lite"/>
    </source>
</evidence>
<feature type="region of interest" description="Disordered" evidence="1">
    <location>
        <begin position="39"/>
        <end position="68"/>
    </location>
</feature>